<keyword evidence="4" id="KW-1185">Reference proteome</keyword>
<dbReference type="EMBL" id="JAAAMV010000034">
    <property type="protein sequence ID" value="NBD28036.1"/>
    <property type="molecule type" value="Genomic_DNA"/>
</dbReference>
<evidence type="ECO:0000256" key="2">
    <source>
        <dbReference type="SAM" id="SignalP"/>
    </source>
</evidence>
<comment type="caution">
    <text evidence="3">The sequence shown here is derived from an EMBL/GenBank/DDBJ whole genome shotgun (WGS) entry which is preliminary data.</text>
</comment>
<sequence length="544" mass="60822">MNRNKGKKALLLSLVLIMTMALMSACGGSNGNNGTSSNSGNSGNSNTGQKDNEGVSNAPETTSEQPAKSGEAEELSLFIDASWYPVKEWKGPVAEKITEKTGIKLKVTVATDDKQLPLMIASGDLPDLVFTNANIDRMSDSKLSYPWNELISKYAPDFKIDPIRIAIHTMDDGNFYTVRNSFATQEEVAQNKYSVGSDGNPGIAVREDILQELGNPPINTIDDFMKVLGMVKAKYPDMIPLIMDKDWIEQYFLTQFGVEGLLDGWYERDGKVDYAIRQPEMLEFFKFMNRLYREGYILAENFAYTNDQIDDQYATSGKAFAHMHTVSVADSDNVKVKNAGGSYTFRMLPSSISTNAKAVSSGLGFAGTFITKKNKDPEASIKFLQYLASDEGKKLTMFGVEGEHWTWNDEGYPNLKYDPSDADFVNSNGIKWWYLYNDGVTEGMLSYVPGAQKTKALMERKAFTVYKPELGLIQLQPDSDEKTIKTKIDEMIKNEKVKIYLAKSEAEAVATYANMVKNAEKIGLDRLVDWANQTYQKKKDLFKK</sequence>
<feature type="compositionally biased region" description="Low complexity" evidence="1">
    <location>
        <begin position="33"/>
        <end position="48"/>
    </location>
</feature>
<gene>
    <name evidence="3" type="ORF">GT019_29580</name>
</gene>
<protein>
    <submittedName>
        <fullName evidence="3">Extracellular solute-binding protein</fullName>
    </submittedName>
</protein>
<feature type="signal peptide" evidence="2">
    <location>
        <begin position="1"/>
        <end position="24"/>
    </location>
</feature>
<evidence type="ECO:0000256" key="1">
    <source>
        <dbReference type="SAM" id="MobiDB-lite"/>
    </source>
</evidence>
<dbReference type="PANTHER" id="PTHR43649:SF12">
    <property type="entry name" value="DIACETYLCHITOBIOSE BINDING PROTEIN DASA"/>
    <property type="match status" value="1"/>
</dbReference>
<dbReference type="InterPro" id="IPR006059">
    <property type="entry name" value="SBP"/>
</dbReference>
<feature type="chain" id="PRO_5047110933" evidence="2">
    <location>
        <begin position="25"/>
        <end position="544"/>
    </location>
</feature>
<dbReference type="RefSeq" id="WP_161747058.1">
    <property type="nucleotide sequence ID" value="NZ_JAAAMV010000034.1"/>
</dbReference>
<proteinExistence type="predicted"/>
<dbReference type="SUPFAM" id="SSF53850">
    <property type="entry name" value="Periplasmic binding protein-like II"/>
    <property type="match status" value="1"/>
</dbReference>
<accession>A0ABW9XZC6</accession>
<dbReference type="PROSITE" id="PS51257">
    <property type="entry name" value="PROKAR_LIPOPROTEIN"/>
    <property type="match status" value="1"/>
</dbReference>
<dbReference type="Gene3D" id="3.40.190.10">
    <property type="entry name" value="Periplasmic binding protein-like II"/>
    <property type="match status" value="2"/>
</dbReference>
<feature type="region of interest" description="Disordered" evidence="1">
    <location>
        <begin position="33"/>
        <end position="71"/>
    </location>
</feature>
<dbReference type="PANTHER" id="PTHR43649">
    <property type="entry name" value="ARABINOSE-BINDING PROTEIN-RELATED"/>
    <property type="match status" value="1"/>
</dbReference>
<keyword evidence="2" id="KW-0732">Signal</keyword>
<dbReference type="Pfam" id="PF01547">
    <property type="entry name" value="SBP_bac_1"/>
    <property type="match status" value="1"/>
</dbReference>
<name>A0ABW9XZC6_9BACL</name>
<dbReference type="Proteomes" id="UP000665561">
    <property type="component" value="Unassembled WGS sequence"/>
</dbReference>
<feature type="compositionally biased region" description="Polar residues" evidence="1">
    <location>
        <begin position="54"/>
        <end position="66"/>
    </location>
</feature>
<dbReference type="InterPro" id="IPR050490">
    <property type="entry name" value="Bact_solute-bd_prot1"/>
</dbReference>
<evidence type="ECO:0000313" key="4">
    <source>
        <dbReference type="Proteomes" id="UP000665561"/>
    </source>
</evidence>
<evidence type="ECO:0000313" key="3">
    <source>
        <dbReference type="EMBL" id="NBD28036.1"/>
    </source>
</evidence>
<reference evidence="3 4" key="1">
    <citation type="submission" date="2020-01" db="EMBL/GenBank/DDBJ databases">
        <title>Paenibacillus soybeanensis sp. nov. isolated from the nodules of soybean (Glycine max(L.) Merr).</title>
        <authorList>
            <person name="Wang H."/>
        </authorList>
    </citation>
    <scope>NUCLEOTIDE SEQUENCE [LARGE SCALE GENOMIC DNA]</scope>
    <source>
        <strain evidence="3 4">T1</strain>
    </source>
</reference>
<organism evidence="3 4">
    <name type="scientific">Paenibacillus glycinis</name>
    <dbReference type="NCBI Taxonomy" id="2697035"/>
    <lineage>
        <taxon>Bacteria</taxon>
        <taxon>Bacillati</taxon>
        <taxon>Bacillota</taxon>
        <taxon>Bacilli</taxon>
        <taxon>Bacillales</taxon>
        <taxon>Paenibacillaceae</taxon>
        <taxon>Paenibacillus</taxon>
    </lineage>
</organism>